<accession>A0ABD1B0V1</accession>
<comment type="caution">
    <text evidence="3">The sequence shown here is derived from an EMBL/GenBank/DDBJ whole genome shotgun (WGS) entry which is preliminary data.</text>
</comment>
<dbReference type="EMBL" id="JBANAX010000377">
    <property type="protein sequence ID" value="KAL1212093.1"/>
    <property type="molecule type" value="Genomic_DNA"/>
</dbReference>
<reference evidence="3 4" key="1">
    <citation type="submission" date="2024-04" db="EMBL/GenBank/DDBJ databases">
        <title>Genome assembly C_amara_ONT_v2.</title>
        <authorList>
            <person name="Yant L."/>
            <person name="Moore C."/>
            <person name="Slenker M."/>
        </authorList>
    </citation>
    <scope>NUCLEOTIDE SEQUENCE [LARGE SCALE GENOMIC DNA]</scope>
    <source>
        <tissue evidence="3">Leaf</tissue>
    </source>
</reference>
<dbReference type="Proteomes" id="UP001558713">
    <property type="component" value="Unassembled WGS sequence"/>
</dbReference>
<evidence type="ECO:0000256" key="2">
    <source>
        <dbReference type="SAM" id="MobiDB-lite"/>
    </source>
</evidence>
<name>A0ABD1B0V1_CARAN</name>
<dbReference type="Pfam" id="PF05564">
    <property type="entry name" value="Auxin_repressed"/>
    <property type="match status" value="1"/>
</dbReference>
<evidence type="ECO:0000256" key="1">
    <source>
        <dbReference type="ARBA" id="ARBA00010502"/>
    </source>
</evidence>
<comment type="similarity">
    <text evidence="1">Belongs to the DRM1/ARP family.</text>
</comment>
<evidence type="ECO:0000313" key="3">
    <source>
        <dbReference type="EMBL" id="KAL1212093.1"/>
    </source>
</evidence>
<feature type="region of interest" description="Disordered" evidence="2">
    <location>
        <begin position="43"/>
        <end position="69"/>
    </location>
</feature>
<protein>
    <submittedName>
        <fullName evidence="3">Dormancy-associated protein</fullName>
    </submittedName>
</protein>
<dbReference type="AlphaFoldDB" id="A0ABD1B0V1"/>
<dbReference type="PANTHER" id="PTHR33565">
    <property type="entry name" value="DORMANCY-ASSOCIATED PROTEIN 1"/>
    <property type="match status" value="1"/>
</dbReference>
<dbReference type="InterPro" id="IPR008406">
    <property type="entry name" value="DRM/ARP"/>
</dbReference>
<dbReference type="PANTHER" id="PTHR33565:SF20">
    <property type="entry name" value="DORMANCY-ASSOCIATED PROTEIN HOMOLOG 4"/>
    <property type="match status" value="1"/>
</dbReference>
<gene>
    <name evidence="3" type="ORF">V5N11_028297</name>
</gene>
<feature type="compositionally biased region" description="Polar residues" evidence="2">
    <location>
        <begin position="53"/>
        <end position="69"/>
    </location>
</feature>
<organism evidence="3 4">
    <name type="scientific">Cardamine amara subsp. amara</name>
    <dbReference type="NCBI Taxonomy" id="228776"/>
    <lineage>
        <taxon>Eukaryota</taxon>
        <taxon>Viridiplantae</taxon>
        <taxon>Streptophyta</taxon>
        <taxon>Embryophyta</taxon>
        <taxon>Tracheophyta</taxon>
        <taxon>Spermatophyta</taxon>
        <taxon>Magnoliopsida</taxon>
        <taxon>eudicotyledons</taxon>
        <taxon>Gunneridae</taxon>
        <taxon>Pentapetalae</taxon>
        <taxon>rosids</taxon>
        <taxon>malvids</taxon>
        <taxon>Brassicales</taxon>
        <taxon>Brassicaceae</taxon>
        <taxon>Cardamineae</taxon>
        <taxon>Cardamine</taxon>
    </lineage>
</organism>
<evidence type="ECO:0000313" key="4">
    <source>
        <dbReference type="Proteomes" id="UP001558713"/>
    </source>
</evidence>
<sequence>MGFLQKLWDETFAGPTPKNGLGKLRNNISGIKSLENGHRKLMVDPGRVPDSLDASNNPGTPLTPETPNETYATSLNAYDWIVLNALDR</sequence>
<proteinExistence type="inferred from homology"/>
<keyword evidence="4" id="KW-1185">Reference proteome</keyword>